<keyword evidence="2" id="KW-0813">Transport</keyword>
<evidence type="ECO:0000256" key="5">
    <source>
        <dbReference type="ARBA" id="ARBA00023136"/>
    </source>
</evidence>
<evidence type="ECO:0000256" key="2">
    <source>
        <dbReference type="ARBA" id="ARBA00022448"/>
    </source>
</evidence>
<feature type="transmembrane region" description="Helical" evidence="6">
    <location>
        <begin position="258"/>
        <end position="277"/>
    </location>
</feature>
<dbReference type="PANTHER" id="PTHR23504">
    <property type="entry name" value="MAJOR FACILITATOR SUPERFAMILY DOMAIN-CONTAINING PROTEIN 10"/>
    <property type="match status" value="1"/>
</dbReference>
<evidence type="ECO:0000259" key="7">
    <source>
        <dbReference type="PROSITE" id="PS50850"/>
    </source>
</evidence>
<feature type="transmembrane region" description="Helical" evidence="6">
    <location>
        <begin position="297"/>
        <end position="322"/>
    </location>
</feature>
<dbReference type="GO" id="GO:0022857">
    <property type="term" value="F:transmembrane transporter activity"/>
    <property type="evidence" value="ECO:0007669"/>
    <property type="project" value="InterPro"/>
</dbReference>
<feature type="transmembrane region" description="Helical" evidence="6">
    <location>
        <begin position="9"/>
        <end position="29"/>
    </location>
</feature>
<dbReference type="InterPro" id="IPR011701">
    <property type="entry name" value="MFS"/>
</dbReference>
<organism evidence="8 9">
    <name type="scientific">Petrolisthes cinctipes</name>
    <name type="common">Flat porcelain crab</name>
    <dbReference type="NCBI Taxonomy" id="88211"/>
    <lineage>
        <taxon>Eukaryota</taxon>
        <taxon>Metazoa</taxon>
        <taxon>Ecdysozoa</taxon>
        <taxon>Arthropoda</taxon>
        <taxon>Crustacea</taxon>
        <taxon>Multicrustacea</taxon>
        <taxon>Malacostraca</taxon>
        <taxon>Eumalacostraca</taxon>
        <taxon>Eucarida</taxon>
        <taxon>Decapoda</taxon>
        <taxon>Pleocyemata</taxon>
        <taxon>Anomura</taxon>
        <taxon>Galatheoidea</taxon>
        <taxon>Porcellanidae</taxon>
        <taxon>Petrolisthes</taxon>
    </lineage>
</organism>
<dbReference type="Pfam" id="PF07690">
    <property type="entry name" value="MFS_1"/>
    <property type="match status" value="1"/>
</dbReference>
<dbReference type="Gene3D" id="1.20.1250.20">
    <property type="entry name" value="MFS general substrate transporter like domains"/>
    <property type="match status" value="1"/>
</dbReference>
<dbReference type="EMBL" id="JAWQEG010000388">
    <property type="protein sequence ID" value="KAK3890819.1"/>
    <property type="molecule type" value="Genomic_DNA"/>
</dbReference>
<evidence type="ECO:0000313" key="8">
    <source>
        <dbReference type="EMBL" id="KAK3890819.1"/>
    </source>
</evidence>
<dbReference type="PANTHER" id="PTHR23504:SF14">
    <property type="entry name" value="MAJOR FACILITATOR SUPERFAMILY DOMAIN-CONTAINING PROTEIN 9"/>
    <property type="match status" value="1"/>
</dbReference>
<keyword evidence="9" id="KW-1185">Reference proteome</keyword>
<dbReference type="Proteomes" id="UP001286313">
    <property type="component" value="Unassembled WGS sequence"/>
</dbReference>
<dbReference type="PRINTS" id="PR01035">
    <property type="entry name" value="TCRTETA"/>
</dbReference>
<comment type="caution">
    <text evidence="8">The sequence shown here is derived from an EMBL/GenBank/DDBJ whole genome shotgun (WGS) entry which is preliminary data.</text>
</comment>
<keyword evidence="4 6" id="KW-1133">Transmembrane helix</keyword>
<protein>
    <recommendedName>
        <fullName evidence="7">Major facilitator superfamily (MFS) profile domain-containing protein</fullName>
    </recommendedName>
</protein>
<dbReference type="AlphaFoldDB" id="A0AAE1GD41"/>
<name>A0AAE1GD41_PETCI</name>
<feature type="transmembrane region" description="Helical" evidence="6">
    <location>
        <begin position="334"/>
        <end position="357"/>
    </location>
</feature>
<evidence type="ECO:0000256" key="4">
    <source>
        <dbReference type="ARBA" id="ARBA00022989"/>
    </source>
</evidence>
<evidence type="ECO:0000256" key="1">
    <source>
        <dbReference type="ARBA" id="ARBA00004141"/>
    </source>
</evidence>
<feature type="transmembrane region" description="Helical" evidence="6">
    <location>
        <begin position="173"/>
        <end position="195"/>
    </location>
</feature>
<gene>
    <name evidence="8" type="ORF">Pcinc_005263</name>
</gene>
<dbReference type="CDD" id="cd17390">
    <property type="entry name" value="MFS_MFSD9"/>
    <property type="match status" value="1"/>
</dbReference>
<dbReference type="GO" id="GO:0016020">
    <property type="term" value="C:membrane"/>
    <property type="evidence" value="ECO:0007669"/>
    <property type="project" value="UniProtKB-SubCell"/>
</dbReference>
<dbReference type="SUPFAM" id="SSF103473">
    <property type="entry name" value="MFS general substrate transporter"/>
    <property type="match status" value="1"/>
</dbReference>
<feature type="transmembrane region" description="Helical" evidence="6">
    <location>
        <begin position="49"/>
        <end position="72"/>
    </location>
</feature>
<proteinExistence type="predicted"/>
<dbReference type="PROSITE" id="PS50850">
    <property type="entry name" value="MFS"/>
    <property type="match status" value="1"/>
</dbReference>
<feature type="domain" description="Major facilitator superfamily (MFS) profile" evidence="7">
    <location>
        <begin position="6"/>
        <end position="439"/>
    </location>
</feature>
<feature type="transmembrane region" description="Helical" evidence="6">
    <location>
        <begin position="79"/>
        <end position="96"/>
    </location>
</feature>
<feature type="transmembrane region" description="Helical" evidence="6">
    <location>
        <begin position="201"/>
        <end position="224"/>
    </location>
</feature>
<sequence length="444" mass="47141">MSLTGTHRLLFVMGFLDLFGVSLILPLFLPVVKGLGVSHVTAGCVTSLYGAIQLFSSPVVDILGASLIIPLIILQVRGLGLSLLTASAINSVYGVLQVLSSPLVGSCSDVVGRRRVLLGCLAATALSYMVLGASHSLLIVIVARVIAGTFKHSQTICRALLADVTSSEDRSRVFGTFNATSSMGFIVGPMLGGHLSELHNGFTLVCNLGAAIFLVNCVLCWACIPENMVKEPGEKKKKEIQSEDNLLQMMNLVREVDWHVLWPIFTIRFLLSFSSLVYRSNFSLLIEQNFGAGPRVIGYLISFQGVISVMAGFMTGYISRYYHNSRTELYHSSCLLTLALVGLTVAPSLPLLLLFLVPLCLSNAITRVSGTAITISLCQPEQIGSVTGLGQSVTSVARMVTPLVAGVSQEISVYGPGLMGAAAATAGATLAGYMAHVNGKLKKA</sequence>
<dbReference type="InterPro" id="IPR001958">
    <property type="entry name" value="Tet-R_TetA/multi-R_MdtG-like"/>
</dbReference>
<evidence type="ECO:0000256" key="3">
    <source>
        <dbReference type="ARBA" id="ARBA00022692"/>
    </source>
</evidence>
<keyword evidence="3 6" id="KW-0812">Transmembrane</keyword>
<reference evidence="8" key="1">
    <citation type="submission" date="2023-10" db="EMBL/GenBank/DDBJ databases">
        <title>Genome assemblies of two species of porcelain crab, Petrolisthes cinctipes and Petrolisthes manimaculis (Anomura: Porcellanidae).</title>
        <authorList>
            <person name="Angst P."/>
        </authorList>
    </citation>
    <scope>NUCLEOTIDE SEQUENCE</scope>
    <source>
        <strain evidence="8">PB745_01</strain>
        <tissue evidence="8">Gill</tissue>
    </source>
</reference>
<dbReference type="InterPro" id="IPR020846">
    <property type="entry name" value="MFS_dom"/>
</dbReference>
<keyword evidence="5 6" id="KW-0472">Membrane</keyword>
<feature type="transmembrane region" description="Helical" evidence="6">
    <location>
        <begin position="116"/>
        <end position="143"/>
    </location>
</feature>
<evidence type="ECO:0000313" key="9">
    <source>
        <dbReference type="Proteomes" id="UP001286313"/>
    </source>
</evidence>
<dbReference type="InterPro" id="IPR036259">
    <property type="entry name" value="MFS_trans_sf"/>
</dbReference>
<comment type="subcellular location">
    <subcellularLocation>
        <location evidence="1">Membrane</location>
        <topology evidence="1">Multi-pass membrane protein</topology>
    </subcellularLocation>
</comment>
<evidence type="ECO:0000256" key="6">
    <source>
        <dbReference type="SAM" id="Phobius"/>
    </source>
</evidence>
<accession>A0AAE1GD41</accession>